<evidence type="ECO:0000256" key="5">
    <source>
        <dbReference type="ARBA" id="ARBA00022989"/>
    </source>
</evidence>
<proteinExistence type="predicted"/>
<dbReference type="AlphaFoldDB" id="A0AAV9IYK4"/>
<dbReference type="PANTHER" id="PTHR23517:SF3">
    <property type="entry name" value="INTEGRAL MEMBRANE TRANSPORT PROTEIN"/>
    <property type="match status" value="1"/>
</dbReference>
<feature type="transmembrane region" description="Helical" evidence="8">
    <location>
        <begin position="45"/>
        <end position="68"/>
    </location>
</feature>
<feature type="transmembrane region" description="Helical" evidence="8">
    <location>
        <begin position="317"/>
        <end position="338"/>
    </location>
</feature>
<accession>A0AAV9IYK4</accession>
<evidence type="ECO:0000256" key="8">
    <source>
        <dbReference type="SAM" id="Phobius"/>
    </source>
</evidence>
<keyword evidence="4 8" id="KW-0812">Transmembrane</keyword>
<feature type="transmembrane region" description="Helical" evidence="8">
    <location>
        <begin position="461"/>
        <end position="479"/>
    </location>
</feature>
<keyword evidence="11" id="KW-1185">Reference proteome</keyword>
<keyword evidence="3" id="KW-1003">Cell membrane</keyword>
<name>A0AAV9IYK4_CYACA</name>
<keyword evidence="2" id="KW-0813">Transport</keyword>
<dbReference type="SUPFAM" id="SSF103473">
    <property type="entry name" value="MFS general substrate transporter"/>
    <property type="match status" value="1"/>
</dbReference>
<gene>
    <name evidence="10" type="ORF">CDCA_CDCA12G3377</name>
</gene>
<organism evidence="10 11">
    <name type="scientific">Cyanidium caldarium</name>
    <name type="common">Red alga</name>
    <dbReference type="NCBI Taxonomy" id="2771"/>
    <lineage>
        <taxon>Eukaryota</taxon>
        <taxon>Rhodophyta</taxon>
        <taxon>Bangiophyceae</taxon>
        <taxon>Cyanidiales</taxon>
        <taxon>Cyanidiaceae</taxon>
        <taxon>Cyanidium</taxon>
    </lineage>
</organism>
<evidence type="ECO:0000313" key="11">
    <source>
        <dbReference type="Proteomes" id="UP001301350"/>
    </source>
</evidence>
<evidence type="ECO:0000256" key="2">
    <source>
        <dbReference type="ARBA" id="ARBA00022448"/>
    </source>
</evidence>
<protein>
    <recommendedName>
        <fullName evidence="9">Major facilitator superfamily (MFS) profile domain-containing protein</fullName>
    </recommendedName>
</protein>
<feature type="transmembrane region" description="Helical" evidence="8">
    <location>
        <begin position="131"/>
        <end position="152"/>
    </location>
</feature>
<feature type="transmembrane region" description="Helical" evidence="8">
    <location>
        <begin position="391"/>
        <end position="415"/>
    </location>
</feature>
<evidence type="ECO:0000256" key="1">
    <source>
        <dbReference type="ARBA" id="ARBA00004651"/>
    </source>
</evidence>
<evidence type="ECO:0000256" key="4">
    <source>
        <dbReference type="ARBA" id="ARBA00022692"/>
    </source>
</evidence>
<dbReference type="InterPro" id="IPR050171">
    <property type="entry name" value="MFS_Transporters"/>
</dbReference>
<dbReference type="InterPro" id="IPR036259">
    <property type="entry name" value="MFS_trans_sf"/>
</dbReference>
<comment type="subcellular location">
    <subcellularLocation>
        <location evidence="1">Cell membrane</location>
        <topology evidence="1">Multi-pass membrane protein</topology>
    </subcellularLocation>
</comment>
<dbReference type="InterPro" id="IPR011701">
    <property type="entry name" value="MFS"/>
</dbReference>
<dbReference type="InterPro" id="IPR020846">
    <property type="entry name" value="MFS_dom"/>
</dbReference>
<feature type="region of interest" description="Disordered" evidence="7">
    <location>
        <begin position="203"/>
        <end position="246"/>
    </location>
</feature>
<evidence type="ECO:0000256" key="6">
    <source>
        <dbReference type="ARBA" id="ARBA00023136"/>
    </source>
</evidence>
<keyword evidence="5 8" id="KW-1133">Transmembrane helix</keyword>
<evidence type="ECO:0000313" key="10">
    <source>
        <dbReference type="EMBL" id="KAK4537352.1"/>
    </source>
</evidence>
<feature type="transmembrane region" description="Helical" evidence="8">
    <location>
        <begin position="290"/>
        <end position="311"/>
    </location>
</feature>
<feature type="transmembrane region" description="Helical" evidence="8">
    <location>
        <begin position="427"/>
        <end position="449"/>
    </location>
</feature>
<feature type="transmembrane region" description="Helical" evidence="8">
    <location>
        <begin position="164"/>
        <end position="184"/>
    </location>
</feature>
<dbReference type="GO" id="GO:0022857">
    <property type="term" value="F:transmembrane transporter activity"/>
    <property type="evidence" value="ECO:0007669"/>
    <property type="project" value="InterPro"/>
</dbReference>
<dbReference type="PROSITE" id="PS50850">
    <property type="entry name" value="MFS"/>
    <property type="match status" value="1"/>
</dbReference>
<feature type="region of interest" description="Disordered" evidence="7">
    <location>
        <begin position="562"/>
        <end position="591"/>
    </location>
</feature>
<evidence type="ECO:0000256" key="3">
    <source>
        <dbReference type="ARBA" id="ARBA00022475"/>
    </source>
</evidence>
<feature type="compositionally biased region" description="Basic and acidic residues" evidence="7">
    <location>
        <begin position="215"/>
        <end position="229"/>
    </location>
</feature>
<dbReference type="PANTHER" id="PTHR23517">
    <property type="entry name" value="RESISTANCE PROTEIN MDTM, PUTATIVE-RELATED-RELATED"/>
    <property type="match status" value="1"/>
</dbReference>
<feature type="transmembrane region" description="Helical" evidence="8">
    <location>
        <begin position="75"/>
        <end position="94"/>
    </location>
</feature>
<dbReference type="Pfam" id="PF07690">
    <property type="entry name" value="MFS_1"/>
    <property type="match status" value="2"/>
</dbReference>
<evidence type="ECO:0000256" key="7">
    <source>
        <dbReference type="SAM" id="MobiDB-lite"/>
    </source>
</evidence>
<comment type="caution">
    <text evidence="10">The sequence shown here is derived from an EMBL/GenBank/DDBJ whole genome shotgun (WGS) entry which is preliminary data.</text>
</comment>
<reference evidence="10 11" key="1">
    <citation type="submission" date="2022-07" db="EMBL/GenBank/DDBJ databases">
        <title>Genome-wide signatures of adaptation to extreme environments.</title>
        <authorList>
            <person name="Cho C.H."/>
            <person name="Yoon H.S."/>
        </authorList>
    </citation>
    <scope>NUCLEOTIDE SEQUENCE [LARGE SCALE GENOMIC DNA]</scope>
    <source>
        <strain evidence="10 11">DBV 063 E5</strain>
    </source>
</reference>
<feature type="domain" description="Major facilitator superfamily (MFS) profile" evidence="9">
    <location>
        <begin position="1"/>
        <end position="483"/>
    </location>
</feature>
<evidence type="ECO:0000259" key="9">
    <source>
        <dbReference type="PROSITE" id="PS50850"/>
    </source>
</evidence>
<dbReference type="Proteomes" id="UP001301350">
    <property type="component" value="Unassembled WGS sequence"/>
</dbReference>
<dbReference type="GO" id="GO:0005886">
    <property type="term" value="C:plasma membrane"/>
    <property type="evidence" value="ECO:0007669"/>
    <property type="project" value="UniProtKB-SubCell"/>
</dbReference>
<dbReference type="EMBL" id="JANCYW010000012">
    <property type="protein sequence ID" value="KAK4537352.1"/>
    <property type="molecule type" value="Genomic_DNA"/>
</dbReference>
<feature type="transmembrane region" description="Helical" evidence="8">
    <location>
        <begin position="100"/>
        <end position="124"/>
    </location>
</feature>
<dbReference type="Gene3D" id="1.20.1250.20">
    <property type="entry name" value="MFS general substrate transporter like domains"/>
    <property type="match status" value="2"/>
</dbReference>
<feature type="transmembrane region" description="Helical" evidence="8">
    <location>
        <begin position="350"/>
        <end position="371"/>
    </location>
</feature>
<sequence length="591" mass="62521">MDDSRSWKVAAAAATVHTIQTTCYQMTPTVLMPMILGEFGASVLRASSVIAIGRMSFVVALPFGGALVDRCGPTPCVLAGVAVLTVSAVLFTRMQSMTEFSVLQVLNAGAMACAGVPVYAVLLCRFFRVHLGAALGMVLAGFSLAGAIAPLLLGGMATHWSWRAAARVVAGALLMVALPVTVWLHRVASSRMRTEDMLGEDIAATTTTTDVGGDGAERRSRGAPEEKGVKTRTVSTDGDLPTAASTDRNGAMLTSAADADRRPAPDTATLATAPLVSPFRTMTFALLAPSYFLLQYAFGSFSEHFLIWLSVDGGIRLHAASVYLSVLYFCAFAAKLVGGYLGDRFNRARIAAVAAALAALGASLLFVPLTWPLSSSTTSTTTASSHARLARVALLGFSSLFGFGYGSVFNCNYALVPQLLGTYQLGLVQSALYAVGLCGNAAGALLTGWLRTRLFSYESAFAVAVAAVVINFFFVYALARWYRAPSASPLAPQPMLVSSASAPAGLQRSPRRSVSVFFDALESGSDESVDVEETRGEESPKEERDALAFWRSMYEFEEHHVPRSLSSHYLSGRGGGASRSPRRSGEGQCGR</sequence>
<keyword evidence="6 8" id="KW-0472">Membrane</keyword>